<dbReference type="InterPro" id="IPR037143">
    <property type="entry name" value="4-PPantetheinyl_Trfase_dom_sf"/>
</dbReference>
<dbReference type="InterPro" id="IPR055066">
    <property type="entry name" value="AASDHPPT_N"/>
</dbReference>
<reference evidence="2 3" key="1">
    <citation type="submission" date="2020-03" db="EMBL/GenBank/DDBJ databases">
        <title>Bradyrhizobium diversity isolated from nodules of Muelleranthus trifoliolatus.</title>
        <authorList>
            <person name="Klepa M."/>
            <person name="Helene L."/>
            <person name="Hungria M."/>
        </authorList>
    </citation>
    <scope>NUCLEOTIDE SEQUENCE [LARGE SCALE GENOMIC DNA]</scope>
    <source>
        <strain evidence="2 3">WSM 1744</strain>
    </source>
</reference>
<evidence type="ECO:0000259" key="1">
    <source>
        <dbReference type="Pfam" id="PF22624"/>
    </source>
</evidence>
<dbReference type="GO" id="GO:0000287">
    <property type="term" value="F:magnesium ion binding"/>
    <property type="evidence" value="ECO:0007669"/>
    <property type="project" value="InterPro"/>
</dbReference>
<comment type="caution">
    <text evidence="2">The sequence shown here is derived from an EMBL/GenBank/DDBJ whole genome shotgun (WGS) entry which is preliminary data.</text>
</comment>
<organism evidence="2 3">
    <name type="scientific">Bradyrhizobium archetypum</name>
    <dbReference type="NCBI Taxonomy" id="2721160"/>
    <lineage>
        <taxon>Bacteria</taxon>
        <taxon>Pseudomonadati</taxon>
        <taxon>Pseudomonadota</taxon>
        <taxon>Alphaproteobacteria</taxon>
        <taxon>Hyphomicrobiales</taxon>
        <taxon>Nitrobacteraceae</taxon>
        <taxon>Bradyrhizobium</taxon>
    </lineage>
</organism>
<keyword evidence="3" id="KW-1185">Reference proteome</keyword>
<dbReference type="SUPFAM" id="SSF56214">
    <property type="entry name" value="4'-phosphopantetheinyl transferase"/>
    <property type="match status" value="1"/>
</dbReference>
<evidence type="ECO:0000313" key="2">
    <source>
        <dbReference type="EMBL" id="NOJ47634.1"/>
    </source>
</evidence>
<evidence type="ECO:0000313" key="3">
    <source>
        <dbReference type="Proteomes" id="UP000528734"/>
    </source>
</evidence>
<dbReference type="Gene3D" id="3.90.470.20">
    <property type="entry name" value="4'-phosphopantetheinyl transferase domain"/>
    <property type="match status" value="1"/>
</dbReference>
<accession>A0A7Y4H4Q4</accession>
<dbReference type="Pfam" id="PF22624">
    <property type="entry name" value="AASDHPPT_N"/>
    <property type="match status" value="1"/>
</dbReference>
<dbReference type="Proteomes" id="UP000528734">
    <property type="component" value="Unassembled WGS sequence"/>
</dbReference>
<protein>
    <recommendedName>
        <fullName evidence="1">4'-phosphopantetheinyl transferase N-terminal domain-containing protein</fullName>
    </recommendedName>
</protein>
<dbReference type="AlphaFoldDB" id="A0A7Y4H4Q4"/>
<feature type="domain" description="4'-phosphopantetheinyl transferase N-terminal" evidence="1">
    <location>
        <begin position="80"/>
        <end position="161"/>
    </location>
</feature>
<gene>
    <name evidence="2" type="ORF">HCN50_15475</name>
</gene>
<dbReference type="GO" id="GO:0008897">
    <property type="term" value="F:holo-[acyl-carrier-protein] synthase activity"/>
    <property type="evidence" value="ECO:0007669"/>
    <property type="project" value="InterPro"/>
</dbReference>
<sequence length="166" mass="17959">MGEAGYSGRDGFASSLSVSRAASEAAWAIAVKCVAPDEEPRTRWLPHPDFAPLKDGLSSGEIAIWLAAVTPPLKGLASGPTALVLEQAATVLDRHENDRLTRLVHAADRRSYLAAHAGARLMLGRALDRSPDELRFSSVTNHKPALLADTEEQIDFSLSHARVLWR</sequence>
<proteinExistence type="predicted"/>
<dbReference type="RefSeq" id="WP_171710502.1">
    <property type="nucleotide sequence ID" value="NZ_JAAVLW010000004.1"/>
</dbReference>
<name>A0A7Y4H4Q4_9BRAD</name>
<dbReference type="EMBL" id="JAAVLW010000004">
    <property type="protein sequence ID" value="NOJ47634.1"/>
    <property type="molecule type" value="Genomic_DNA"/>
</dbReference>